<dbReference type="SUPFAM" id="SSF101898">
    <property type="entry name" value="NHL repeat"/>
    <property type="match status" value="1"/>
</dbReference>
<dbReference type="RefSeq" id="WP_253532976.1">
    <property type="nucleotide sequence ID" value="NZ_JAMZEL010000020.1"/>
</dbReference>
<sequence>MRIQATLAKWIWVLLPILLLQRCKPQSEPMPPENQGILVTVKDQKTNKEISNAIVSWAGPQSGSGSTDKDGTYKKGNLPIGKYQVTVSATNYQKLPAGKEMEVSNGVMPTAIFLLNSERQISFDKPSPLRINANDKAVTLRLTNVGNRGPIRILINPDNNKQWLVVTPKDPVPIAKDQSLAVTLAVDSRTLNIGEHSANIRFEYTGDNGFSDYDDYVLIVSVTTPPISVTPVISNILPQAGGYDTNVTITGQNFETDTSKVQVLFGGDRKAVITNWSVTEYRVRVPVGAKTDNIKVRIGQNTATSNAVFTYNLTCTVSTIASLRTSFFINDITVAEDGTIYLAGVELKPNSNEIAQAGIYRIPRGSGVETAMLEREAGFANGDLSTTAQMVNPTKIEAVNNELYIADQYDNTRYRANHSEGYASIRRIANGQITATPAPYYQKIADRVFINEILHIPKFNFNGILFADGAAYKKYGLDGSRTDLTNYQGFTVFMDFDGNDVYTLDLEPENNPTTWRLRKRTATALQNTTLLASGALGISRPDLAPDRTNYPKGMAIDPNNQCAYVFDRNSNGGFLVHRVNLTNGTSSIIYNAPSAATSLENGLLIDNGSKANFAAISCLTYDDTRKAVLLVDVFRANTVRAMECR</sequence>
<dbReference type="SUPFAM" id="SSF49452">
    <property type="entry name" value="Starch-binding domain-like"/>
    <property type="match status" value="1"/>
</dbReference>
<feature type="domain" description="IPT/TIG" evidence="1">
    <location>
        <begin position="231"/>
        <end position="311"/>
    </location>
</feature>
<reference evidence="2 3" key="1">
    <citation type="submission" date="2022-06" db="EMBL/GenBank/DDBJ databases">
        <title>Runella sp. S5 genome sequencing.</title>
        <authorList>
            <person name="Park S."/>
        </authorList>
    </citation>
    <scope>NUCLEOTIDE SEQUENCE [LARGE SCALE GENOMIC DNA]</scope>
    <source>
        <strain evidence="2 3">S5</strain>
    </source>
</reference>
<dbReference type="InterPro" id="IPR013783">
    <property type="entry name" value="Ig-like_fold"/>
</dbReference>
<dbReference type="EMBL" id="JAMZEL010000020">
    <property type="protein sequence ID" value="MCP1386246.1"/>
    <property type="molecule type" value="Genomic_DNA"/>
</dbReference>
<dbReference type="InterPro" id="IPR002909">
    <property type="entry name" value="IPT_dom"/>
</dbReference>
<dbReference type="SUPFAM" id="SSF81296">
    <property type="entry name" value="E set domains"/>
    <property type="match status" value="1"/>
</dbReference>
<comment type="caution">
    <text evidence="2">The sequence shown here is derived from an EMBL/GenBank/DDBJ whole genome shotgun (WGS) entry which is preliminary data.</text>
</comment>
<keyword evidence="3" id="KW-1185">Reference proteome</keyword>
<dbReference type="Gene3D" id="2.60.40.10">
    <property type="entry name" value="Immunoglobulins"/>
    <property type="match status" value="1"/>
</dbReference>
<dbReference type="Pfam" id="PF01833">
    <property type="entry name" value="TIG"/>
    <property type="match status" value="1"/>
</dbReference>
<organism evidence="2 3">
    <name type="scientific">Runella salmonicolor</name>
    <dbReference type="NCBI Taxonomy" id="2950278"/>
    <lineage>
        <taxon>Bacteria</taxon>
        <taxon>Pseudomonadati</taxon>
        <taxon>Bacteroidota</taxon>
        <taxon>Cytophagia</taxon>
        <taxon>Cytophagales</taxon>
        <taxon>Spirosomataceae</taxon>
        <taxon>Runella</taxon>
    </lineage>
</organism>
<dbReference type="Proteomes" id="UP001204772">
    <property type="component" value="Unassembled WGS sequence"/>
</dbReference>
<evidence type="ECO:0000259" key="1">
    <source>
        <dbReference type="Pfam" id="PF01833"/>
    </source>
</evidence>
<protein>
    <submittedName>
        <fullName evidence="2">IPT/TIG domain-containing protein</fullName>
    </submittedName>
</protein>
<dbReference type="Pfam" id="PF13620">
    <property type="entry name" value="CarboxypepD_reg"/>
    <property type="match status" value="1"/>
</dbReference>
<gene>
    <name evidence="2" type="ORF">NCI00_27645</name>
</gene>
<dbReference type="InterPro" id="IPR014756">
    <property type="entry name" value="Ig_E-set"/>
</dbReference>
<proteinExistence type="predicted"/>
<name>A0ABT1FX09_9BACT</name>
<evidence type="ECO:0000313" key="2">
    <source>
        <dbReference type="EMBL" id="MCP1386246.1"/>
    </source>
</evidence>
<dbReference type="Gene3D" id="2.60.40.1120">
    <property type="entry name" value="Carboxypeptidase-like, regulatory domain"/>
    <property type="match status" value="1"/>
</dbReference>
<evidence type="ECO:0000313" key="3">
    <source>
        <dbReference type="Proteomes" id="UP001204772"/>
    </source>
</evidence>
<accession>A0ABT1FX09</accession>
<dbReference type="CDD" id="cd00102">
    <property type="entry name" value="IPT"/>
    <property type="match status" value="1"/>
</dbReference>
<dbReference type="InterPro" id="IPR013784">
    <property type="entry name" value="Carb-bd-like_fold"/>
</dbReference>